<keyword evidence="6 7" id="KW-0413">Isomerase</keyword>
<keyword evidence="5 7" id="KW-0697">Rotamase</keyword>
<evidence type="ECO:0000256" key="2">
    <source>
        <dbReference type="ARBA" id="ARBA00004496"/>
    </source>
</evidence>
<dbReference type="SUPFAM" id="SSF140984">
    <property type="entry name" value="PTPA-like"/>
    <property type="match status" value="1"/>
</dbReference>
<evidence type="ECO:0000256" key="7">
    <source>
        <dbReference type="RuleBase" id="RU361210"/>
    </source>
</evidence>
<dbReference type="EMBL" id="SPRO01000020">
    <property type="protein sequence ID" value="TIC30200.1"/>
    <property type="molecule type" value="Genomic_DNA"/>
</dbReference>
<organism evidence="9 10">
    <name type="scientific">Wallemia mellicola</name>
    <dbReference type="NCBI Taxonomy" id="1708541"/>
    <lineage>
        <taxon>Eukaryota</taxon>
        <taxon>Fungi</taxon>
        <taxon>Dikarya</taxon>
        <taxon>Basidiomycota</taxon>
        <taxon>Wallemiomycotina</taxon>
        <taxon>Wallemiomycetes</taxon>
        <taxon>Wallemiales</taxon>
        <taxon>Wallemiaceae</taxon>
        <taxon>Wallemia</taxon>
    </lineage>
</organism>
<evidence type="ECO:0000256" key="8">
    <source>
        <dbReference type="SAM" id="MobiDB-lite"/>
    </source>
</evidence>
<dbReference type="GO" id="GO:0003755">
    <property type="term" value="F:peptidyl-prolyl cis-trans isomerase activity"/>
    <property type="evidence" value="ECO:0007669"/>
    <property type="project" value="UniProtKB-KW"/>
</dbReference>
<dbReference type="GO" id="GO:0007052">
    <property type="term" value="P:mitotic spindle organization"/>
    <property type="evidence" value="ECO:0007669"/>
    <property type="project" value="TreeGrafter"/>
</dbReference>
<comment type="function">
    <text evidence="7">PPIases accelerate the folding of proteins. It catalyzes the cis-trans isomerization of proline imidic peptide bonds in oligopeptides.</text>
</comment>
<comment type="caution">
    <text evidence="9">The sequence shown here is derived from an EMBL/GenBank/DDBJ whole genome shotgun (WGS) entry which is preliminary data.</text>
</comment>
<evidence type="ECO:0000256" key="4">
    <source>
        <dbReference type="ARBA" id="ARBA00022490"/>
    </source>
</evidence>
<keyword evidence="4 7" id="KW-0963">Cytoplasm</keyword>
<reference evidence="9 10" key="1">
    <citation type="submission" date="2019-03" db="EMBL/GenBank/DDBJ databases">
        <title>Sequencing 25 genomes of Wallemia mellicola.</title>
        <authorList>
            <person name="Gostincar C."/>
        </authorList>
    </citation>
    <scope>NUCLEOTIDE SEQUENCE [LARGE SCALE GENOMIC DNA]</scope>
    <source>
        <strain evidence="9 10">EXF-8738</strain>
    </source>
</reference>
<dbReference type="PANTHER" id="PTHR10012:SF0">
    <property type="entry name" value="SERINE_THREONINE-PROTEIN PHOSPHATASE 2A ACTIVATOR"/>
    <property type="match status" value="1"/>
</dbReference>
<accession>A0A4T0QRB6</accession>
<dbReference type="GO" id="GO:0000159">
    <property type="term" value="C:protein phosphatase type 2A complex"/>
    <property type="evidence" value="ECO:0007669"/>
    <property type="project" value="TreeGrafter"/>
</dbReference>
<dbReference type="Pfam" id="PF03095">
    <property type="entry name" value="PTPA"/>
    <property type="match status" value="1"/>
</dbReference>
<sequence>MDSPQRRIFTESDVYQWTHSKAYTRLIAFIQELNSAVVDRAIDIDNSDELTGLEELYTDRGKTIDNLITLLKELDSWIDDIKPIDTPQRYGNIAFRDWGSRLEQLLVTKNPKNADRLIKRFKVDADTINQLKPTLLNAFGSFGRIDYGTGHELSFIVILLMLKQMGLVQSEHYYKLVSSAFVTYLKLVTRLQLAYKLEPAGSHGVWGLDDYCFMPYIFGSSQLKGSDRHPSQLFQKDTFPTPNDNLYALAVTNIAKFKSGPWHEHSPQIYTIAHTVPNWAKVNKGMLKMFDAEVLKKRVVVQHLLFSSLFPFERDPLAEFEDYAQPQVTRLPPANNTGLPSSRLQRPTTTSDTLLPPLLPRSERKKQNQTLSSSGSAAAITSPFGVLSKPS</sequence>
<evidence type="ECO:0000313" key="9">
    <source>
        <dbReference type="EMBL" id="TIC30200.1"/>
    </source>
</evidence>
<dbReference type="GO" id="GO:0008160">
    <property type="term" value="F:protein tyrosine phosphatase activator activity"/>
    <property type="evidence" value="ECO:0007669"/>
    <property type="project" value="TreeGrafter"/>
</dbReference>
<dbReference type="PIRSF" id="PIRSF016325">
    <property type="entry name" value="Phstyr_phstse_ac"/>
    <property type="match status" value="1"/>
</dbReference>
<evidence type="ECO:0000256" key="5">
    <source>
        <dbReference type="ARBA" id="ARBA00023110"/>
    </source>
</evidence>
<name>A0A4T0QRB6_9BASI</name>
<evidence type="ECO:0000256" key="3">
    <source>
        <dbReference type="ARBA" id="ARBA00011019"/>
    </source>
</evidence>
<dbReference type="Gene3D" id="1.20.120.1150">
    <property type="match status" value="1"/>
</dbReference>
<evidence type="ECO:0000313" key="10">
    <source>
        <dbReference type="Proteomes" id="UP000305647"/>
    </source>
</evidence>
<dbReference type="GO" id="GO:0005634">
    <property type="term" value="C:nucleus"/>
    <property type="evidence" value="ECO:0007669"/>
    <property type="project" value="TreeGrafter"/>
</dbReference>
<feature type="compositionally biased region" description="Low complexity" evidence="8">
    <location>
        <begin position="347"/>
        <end position="356"/>
    </location>
</feature>
<protein>
    <recommendedName>
        <fullName evidence="7">Serine/threonine-protein phosphatase 2A activator</fullName>
        <ecNumber evidence="7">5.2.1.8</ecNumber>
    </recommendedName>
    <alternativeName>
        <fullName evidence="7">Phosphotyrosyl phosphatase activator</fullName>
    </alternativeName>
</protein>
<dbReference type="InterPro" id="IPR037218">
    <property type="entry name" value="PTPA_sf"/>
</dbReference>
<gene>
    <name evidence="9" type="ORF">E3Q10_02179</name>
</gene>
<feature type="region of interest" description="Disordered" evidence="8">
    <location>
        <begin position="329"/>
        <end position="377"/>
    </location>
</feature>
<dbReference type="AlphaFoldDB" id="A0A4T0QRB6"/>
<comment type="subcellular location">
    <subcellularLocation>
        <location evidence="2 7">Cytoplasm</location>
    </subcellularLocation>
</comment>
<proteinExistence type="inferred from homology"/>
<dbReference type="Proteomes" id="UP000305647">
    <property type="component" value="Unassembled WGS sequence"/>
</dbReference>
<dbReference type="PANTHER" id="PTHR10012">
    <property type="entry name" value="SERINE/THREONINE-PROTEIN PHOSPHATASE 2A REGULATORY SUBUNIT B"/>
    <property type="match status" value="1"/>
</dbReference>
<comment type="similarity">
    <text evidence="3 7">Belongs to the PTPA-type PPIase family.</text>
</comment>
<dbReference type="InterPro" id="IPR004327">
    <property type="entry name" value="Phstyr_phstse_ac"/>
</dbReference>
<evidence type="ECO:0000256" key="1">
    <source>
        <dbReference type="ARBA" id="ARBA00000971"/>
    </source>
</evidence>
<dbReference type="GO" id="GO:0005737">
    <property type="term" value="C:cytoplasm"/>
    <property type="evidence" value="ECO:0007669"/>
    <property type="project" value="UniProtKB-SubCell"/>
</dbReference>
<comment type="catalytic activity">
    <reaction evidence="1 7">
        <text>[protein]-peptidylproline (omega=180) = [protein]-peptidylproline (omega=0)</text>
        <dbReference type="Rhea" id="RHEA:16237"/>
        <dbReference type="Rhea" id="RHEA-COMP:10747"/>
        <dbReference type="Rhea" id="RHEA-COMP:10748"/>
        <dbReference type="ChEBI" id="CHEBI:83833"/>
        <dbReference type="ChEBI" id="CHEBI:83834"/>
        <dbReference type="EC" id="5.2.1.8"/>
    </reaction>
</comment>
<evidence type="ECO:0000256" key="6">
    <source>
        <dbReference type="ARBA" id="ARBA00023235"/>
    </source>
</evidence>
<dbReference type="InterPro" id="IPR043170">
    <property type="entry name" value="PTPA_C_lid"/>
</dbReference>
<feature type="compositionally biased region" description="Polar residues" evidence="8">
    <location>
        <begin position="334"/>
        <end position="346"/>
    </location>
</feature>
<dbReference type="EC" id="5.2.1.8" evidence="7"/>